<evidence type="ECO:0000313" key="3">
    <source>
        <dbReference type="Proteomes" id="UP000827092"/>
    </source>
</evidence>
<name>A0AAV6VU74_9ARAC</name>
<feature type="region of interest" description="Disordered" evidence="1">
    <location>
        <begin position="12"/>
        <end position="37"/>
    </location>
</feature>
<gene>
    <name evidence="2" type="ORF">JTE90_001951</name>
</gene>
<dbReference type="EMBL" id="JAFNEN010000020">
    <property type="protein sequence ID" value="KAG8200095.1"/>
    <property type="molecule type" value="Genomic_DNA"/>
</dbReference>
<accession>A0AAV6VU74</accession>
<reference evidence="2 3" key="1">
    <citation type="journal article" date="2022" name="Nat. Ecol. Evol.">
        <title>A masculinizing supergene underlies an exaggerated male reproductive morph in a spider.</title>
        <authorList>
            <person name="Hendrickx F."/>
            <person name="De Corte Z."/>
            <person name="Sonet G."/>
            <person name="Van Belleghem S.M."/>
            <person name="Kostlbacher S."/>
            <person name="Vangestel C."/>
        </authorList>
    </citation>
    <scope>NUCLEOTIDE SEQUENCE [LARGE SCALE GENOMIC DNA]</scope>
    <source>
        <strain evidence="2">W744_W776</strain>
    </source>
</reference>
<dbReference type="AlphaFoldDB" id="A0AAV6VU74"/>
<feature type="compositionally biased region" description="Polar residues" evidence="1">
    <location>
        <begin position="53"/>
        <end position="65"/>
    </location>
</feature>
<evidence type="ECO:0000313" key="2">
    <source>
        <dbReference type="EMBL" id="KAG8200095.1"/>
    </source>
</evidence>
<organism evidence="2 3">
    <name type="scientific">Oedothorax gibbosus</name>
    <dbReference type="NCBI Taxonomy" id="931172"/>
    <lineage>
        <taxon>Eukaryota</taxon>
        <taxon>Metazoa</taxon>
        <taxon>Ecdysozoa</taxon>
        <taxon>Arthropoda</taxon>
        <taxon>Chelicerata</taxon>
        <taxon>Arachnida</taxon>
        <taxon>Araneae</taxon>
        <taxon>Araneomorphae</taxon>
        <taxon>Entelegynae</taxon>
        <taxon>Araneoidea</taxon>
        <taxon>Linyphiidae</taxon>
        <taxon>Erigoninae</taxon>
        <taxon>Oedothorax</taxon>
    </lineage>
</organism>
<feature type="region of interest" description="Disordered" evidence="1">
    <location>
        <begin position="52"/>
        <end position="73"/>
    </location>
</feature>
<protein>
    <submittedName>
        <fullName evidence="2">Uncharacterized protein</fullName>
    </submittedName>
</protein>
<dbReference type="Proteomes" id="UP000827092">
    <property type="component" value="Unassembled WGS sequence"/>
</dbReference>
<sequence>MIGLQKKRTFSRHLDFPHSIPNRDPFPTKTKTQSPEVPCGCQHNRKHLGHTFTVRSQESNPSSLGKGSRPGMSHHANDVPWIFNVHRVNPGLYQDTSRWMVSLNLAVDGLLREGSVS</sequence>
<comment type="caution">
    <text evidence="2">The sequence shown here is derived from an EMBL/GenBank/DDBJ whole genome shotgun (WGS) entry which is preliminary data.</text>
</comment>
<evidence type="ECO:0000256" key="1">
    <source>
        <dbReference type="SAM" id="MobiDB-lite"/>
    </source>
</evidence>
<proteinExistence type="predicted"/>
<keyword evidence="3" id="KW-1185">Reference proteome</keyword>